<sequence>MNTKMQMTLVISTLIAAVFGGMTERLIVHEDHQYRIVNAVTDLKGYDHTAEEQENYHYDVPTGWALVHNKSDKTRSYYTNLPENNYVWNLGPHRTGILLYNAQYPWVLVSENIKTAPLNQQIYESIVPQKVQKLVAEQRVGRNYSFDYGGHNWWIKWCPFLQSKKEIGNEFKV</sequence>
<reference evidence="3" key="1">
    <citation type="submission" date="2014-03" db="EMBL/GenBank/DDBJ databases">
        <title>The Genome Sequence of Puccinia striiformis f. sp. tritici PST-78.</title>
        <authorList>
            <consortium name="The Broad Institute Genome Sequencing Platform"/>
            <person name="Cuomo C."/>
            <person name="Hulbert S."/>
            <person name="Chen X."/>
            <person name="Walker B."/>
            <person name="Young S.K."/>
            <person name="Zeng Q."/>
            <person name="Gargeya S."/>
            <person name="Fitzgerald M."/>
            <person name="Haas B."/>
            <person name="Abouelleil A."/>
            <person name="Alvarado L."/>
            <person name="Arachchi H.M."/>
            <person name="Berlin A.M."/>
            <person name="Chapman S.B."/>
            <person name="Goldberg J."/>
            <person name="Griggs A."/>
            <person name="Gujja S."/>
            <person name="Hansen M."/>
            <person name="Howarth C."/>
            <person name="Imamovic A."/>
            <person name="Larimer J."/>
            <person name="McCowan C."/>
            <person name="Montmayeur A."/>
            <person name="Murphy C."/>
            <person name="Neiman D."/>
            <person name="Pearson M."/>
            <person name="Priest M."/>
            <person name="Roberts A."/>
            <person name="Saif S."/>
            <person name="Shea T."/>
            <person name="Sisk P."/>
            <person name="Sykes S."/>
            <person name="Wortman J."/>
            <person name="Nusbaum C."/>
            <person name="Birren B."/>
        </authorList>
    </citation>
    <scope>NUCLEOTIDE SEQUENCE [LARGE SCALE GENOMIC DNA]</scope>
    <source>
        <strain evidence="3">race PST-78</strain>
    </source>
</reference>
<dbReference type="AlphaFoldDB" id="A0A0L0V892"/>
<dbReference type="Proteomes" id="UP000054564">
    <property type="component" value="Unassembled WGS sequence"/>
</dbReference>
<keyword evidence="1" id="KW-0732">Signal</keyword>
<protein>
    <submittedName>
        <fullName evidence="2">Uncharacterized protein</fullName>
    </submittedName>
</protein>
<gene>
    <name evidence="2" type="ORF">PSTG_11204</name>
</gene>
<keyword evidence="3" id="KW-1185">Reference proteome</keyword>
<accession>A0A0L0V892</accession>
<evidence type="ECO:0000313" key="3">
    <source>
        <dbReference type="Proteomes" id="UP000054564"/>
    </source>
</evidence>
<organism evidence="2 3">
    <name type="scientific">Puccinia striiformis f. sp. tritici PST-78</name>
    <dbReference type="NCBI Taxonomy" id="1165861"/>
    <lineage>
        <taxon>Eukaryota</taxon>
        <taxon>Fungi</taxon>
        <taxon>Dikarya</taxon>
        <taxon>Basidiomycota</taxon>
        <taxon>Pucciniomycotina</taxon>
        <taxon>Pucciniomycetes</taxon>
        <taxon>Pucciniales</taxon>
        <taxon>Pucciniaceae</taxon>
        <taxon>Puccinia</taxon>
    </lineage>
</organism>
<dbReference type="EMBL" id="AJIL01000096">
    <property type="protein sequence ID" value="KNE95492.1"/>
    <property type="molecule type" value="Genomic_DNA"/>
</dbReference>
<evidence type="ECO:0000256" key="1">
    <source>
        <dbReference type="SAM" id="SignalP"/>
    </source>
</evidence>
<proteinExistence type="predicted"/>
<name>A0A0L0V892_9BASI</name>
<evidence type="ECO:0000313" key="2">
    <source>
        <dbReference type="EMBL" id="KNE95492.1"/>
    </source>
</evidence>
<feature type="chain" id="PRO_5005549970" evidence="1">
    <location>
        <begin position="21"/>
        <end position="173"/>
    </location>
</feature>
<comment type="caution">
    <text evidence="2">The sequence shown here is derived from an EMBL/GenBank/DDBJ whole genome shotgun (WGS) entry which is preliminary data.</text>
</comment>
<feature type="signal peptide" evidence="1">
    <location>
        <begin position="1"/>
        <end position="20"/>
    </location>
</feature>